<name>A0A6C0KI99_9ZZZZ</name>
<proteinExistence type="predicted"/>
<organism evidence="1">
    <name type="scientific">viral metagenome</name>
    <dbReference type="NCBI Taxonomy" id="1070528"/>
    <lineage>
        <taxon>unclassified sequences</taxon>
        <taxon>metagenomes</taxon>
        <taxon>organismal metagenomes</taxon>
    </lineage>
</organism>
<protein>
    <submittedName>
        <fullName evidence="1">Uncharacterized protein</fullName>
    </submittedName>
</protein>
<dbReference type="EMBL" id="MN740873">
    <property type="protein sequence ID" value="QHU16014.1"/>
    <property type="molecule type" value="Genomic_DNA"/>
</dbReference>
<sequence length="122" mass="14450">MNEYKELSNEIAMREYGDLYNRNLALHVILLRFAREKEIDHAEKEDLKNILLIMKNRSRKVHNFFMGEMRYVDIYPELADLLERLQRFVKMNVGLCDIISSLPVSFTQKTVCDEVYPVTSDC</sequence>
<dbReference type="AlphaFoldDB" id="A0A6C0KI99"/>
<reference evidence="1" key="1">
    <citation type="journal article" date="2020" name="Nature">
        <title>Giant virus diversity and host interactions through global metagenomics.</title>
        <authorList>
            <person name="Schulz F."/>
            <person name="Roux S."/>
            <person name="Paez-Espino D."/>
            <person name="Jungbluth S."/>
            <person name="Walsh D.A."/>
            <person name="Denef V.J."/>
            <person name="McMahon K.D."/>
            <person name="Konstantinidis K.T."/>
            <person name="Eloe-Fadrosh E.A."/>
            <person name="Kyrpides N.C."/>
            <person name="Woyke T."/>
        </authorList>
    </citation>
    <scope>NUCLEOTIDE SEQUENCE</scope>
    <source>
        <strain evidence="1">GVMAG-S-3300010158-109</strain>
    </source>
</reference>
<accession>A0A6C0KI99</accession>
<evidence type="ECO:0000313" key="1">
    <source>
        <dbReference type="EMBL" id="QHU16014.1"/>
    </source>
</evidence>